<reference evidence="1" key="2">
    <citation type="journal article" date="2023" name="BMC Genomics">
        <title>Pest status, molecular evolution, and epigenetic factors derived from the genome assembly of Frankliniella fusca, a thysanopteran phytovirus vector.</title>
        <authorList>
            <person name="Catto M.A."/>
            <person name="Labadie P.E."/>
            <person name="Jacobson A.L."/>
            <person name="Kennedy G.G."/>
            <person name="Srinivasan R."/>
            <person name="Hunt B.G."/>
        </authorList>
    </citation>
    <scope>NUCLEOTIDE SEQUENCE</scope>
    <source>
        <strain evidence="1">PL_HMW_Pooled</strain>
    </source>
</reference>
<evidence type="ECO:0000313" key="1">
    <source>
        <dbReference type="EMBL" id="KAK3929773.1"/>
    </source>
</evidence>
<proteinExistence type="predicted"/>
<name>A0AAE1HYM2_9NEOP</name>
<comment type="caution">
    <text evidence="1">The sequence shown here is derived from an EMBL/GenBank/DDBJ whole genome shotgun (WGS) entry which is preliminary data.</text>
</comment>
<dbReference type="AlphaFoldDB" id="A0AAE1HYM2"/>
<organism evidence="1 2">
    <name type="scientific">Frankliniella fusca</name>
    <dbReference type="NCBI Taxonomy" id="407009"/>
    <lineage>
        <taxon>Eukaryota</taxon>
        <taxon>Metazoa</taxon>
        <taxon>Ecdysozoa</taxon>
        <taxon>Arthropoda</taxon>
        <taxon>Hexapoda</taxon>
        <taxon>Insecta</taxon>
        <taxon>Pterygota</taxon>
        <taxon>Neoptera</taxon>
        <taxon>Paraneoptera</taxon>
        <taxon>Thysanoptera</taxon>
        <taxon>Terebrantia</taxon>
        <taxon>Thripoidea</taxon>
        <taxon>Thripidae</taxon>
        <taxon>Frankliniella</taxon>
    </lineage>
</organism>
<sequence length="84" mass="9859">MKKDDHEKFYETFWMTPKCFDWLLNLVQPFLEKRSFRKPVCPGERLAITFKFLASGDSYLTLEKYFLVSEPTISLVVSETSAVL</sequence>
<gene>
    <name evidence="1" type="ORF">KUF71_019614</name>
</gene>
<dbReference type="Proteomes" id="UP001219518">
    <property type="component" value="Unassembled WGS sequence"/>
</dbReference>
<evidence type="ECO:0000313" key="2">
    <source>
        <dbReference type="Proteomes" id="UP001219518"/>
    </source>
</evidence>
<reference evidence="1" key="1">
    <citation type="submission" date="2021-07" db="EMBL/GenBank/DDBJ databases">
        <authorList>
            <person name="Catto M.A."/>
            <person name="Jacobson A."/>
            <person name="Kennedy G."/>
            <person name="Labadie P."/>
            <person name="Hunt B.G."/>
            <person name="Srinivasan R."/>
        </authorList>
    </citation>
    <scope>NUCLEOTIDE SEQUENCE</scope>
    <source>
        <strain evidence="1">PL_HMW_Pooled</strain>
        <tissue evidence="1">Head</tissue>
    </source>
</reference>
<dbReference type="EMBL" id="JAHWGI010001403">
    <property type="protein sequence ID" value="KAK3929773.1"/>
    <property type="molecule type" value="Genomic_DNA"/>
</dbReference>
<accession>A0AAE1HYM2</accession>
<keyword evidence="2" id="KW-1185">Reference proteome</keyword>
<protein>
    <submittedName>
        <fullName evidence="1">Protein ALP1-like</fullName>
    </submittedName>
</protein>